<evidence type="ECO:0000256" key="1">
    <source>
        <dbReference type="SAM" id="MobiDB-lite"/>
    </source>
</evidence>
<feature type="domain" description="Htaa" evidence="4">
    <location>
        <begin position="48"/>
        <end position="213"/>
    </location>
</feature>
<feature type="transmembrane region" description="Helical" evidence="2">
    <location>
        <begin position="255"/>
        <end position="278"/>
    </location>
</feature>
<evidence type="ECO:0000313" key="5">
    <source>
        <dbReference type="EMBL" id="KAA9089376.1"/>
    </source>
</evidence>
<evidence type="ECO:0000256" key="2">
    <source>
        <dbReference type="SAM" id="Phobius"/>
    </source>
</evidence>
<dbReference type="InterPro" id="IPR007331">
    <property type="entry name" value="Htaa"/>
</dbReference>
<keyword evidence="2" id="KW-0472">Membrane</keyword>
<keyword evidence="2" id="KW-0812">Transmembrane</keyword>
<dbReference type="EMBL" id="VYRZ01000001">
    <property type="protein sequence ID" value="KAA9089376.1"/>
    <property type="molecule type" value="Genomic_DNA"/>
</dbReference>
<accession>A0A5J5IVU1</accession>
<sequence length="286" mass="27984">MRSAVLRRAAVPALIAATLLTAAAPAAVASAAPGVAAPAPAACTITDASVTWGFKESFRSYISGSIAKGAWEPFGGVGYETPAFTWTGGAGAFDPATGTGSIAFPGGIRFTGHDGLLDTTVQNATLEISPGTGRVLLDLSGVSMEDVLAGDATVATTPQVPLVTLDLSALAVDASGDALSLTATDAATAITAEGYDAFGNYETGTAFDPLTLTASGTCAAPTPTAEETPEAAEPVVTSTPAAAESDDPPGSALPIALFASIGGALVAVIGGTTAAVVATKRKRAGA</sequence>
<organism evidence="5 6">
    <name type="scientific">Microbacterium radiodurans</name>
    <dbReference type="NCBI Taxonomy" id="661398"/>
    <lineage>
        <taxon>Bacteria</taxon>
        <taxon>Bacillati</taxon>
        <taxon>Actinomycetota</taxon>
        <taxon>Actinomycetes</taxon>
        <taxon>Micrococcales</taxon>
        <taxon>Microbacteriaceae</taxon>
        <taxon>Microbacterium</taxon>
    </lineage>
</organism>
<evidence type="ECO:0000259" key="4">
    <source>
        <dbReference type="Pfam" id="PF04213"/>
    </source>
</evidence>
<name>A0A5J5IVU1_9MICO</name>
<dbReference type="Pfam" id="PF04213">
    <property type="entry name" value="HtaA"/>
    <property type="match status" value="1"/>
</dbReference>
<evidence type="ECO:0000313" key="6">
    <source>
        <dbReference type="Proteomes" id="UP000327039"/>
    </source>
</evidence>
<comment type="caution">
    <text evidence="5">The sequence shown here is derived from an EMBL/GenBank/DDBJ whole genome shotgun (WGS) entry which is preliminary data.</text>
</comment>
<feature type="signal peptide" evidence="3">
    <location>
        <begin position="1"/>
        <end position="31"/>
    </location>
</feature>
<feature type="region of interest" description="Disordered" evidence="1">
    <location>
        <begin position="217"/>
        <end position="248"/>
    </location>
</feature>
<gene>
    <name evidence="5" type="ORF">F6B42_02500</name>
</gene>
<reference evidence="6" key="1">
    <citation type="submission" date="2019-09" db="EMBL/GenBank/DDBJ databases">
        <title>Mumia zhuanghuii sp. nov. isolated from the intestinal contents of plateau pika (Ochotona curzoniae) in the Qinghai-Tibet plateau of China.</title>
        <authorList>
            <person name="Tian Z."/>
        </authorList>
    </citation>
    <scope>NUCLEOTIDE SEQUENCE [LARGE SCALE GENOMIC DNA]</scope>
    <source>
        <strain evidence="6">DSM 25564</strain>
    </source>
</reference>
<dbReference type="Proteomes" id="UP000327039">
    <property type="component" value="Unassembled WGS sequence"/>
</dbReference>
<evidence type="ECO:0000256" key="3">
    <source>
        <dbReference type="SAM" id="SignalP"/>
    </source>
</evidence>
<feature type="chain" id="PRO_5023926238" description="Htaa domain-containing protein" evidence="3">
    <location>
        <begin position="32"/>
        <end position="286"/>
    </location>
</feature>
<dbReference type="AlphaFoldDB" id="A0A5J5IVU1"/>
<keyword evidence="2" id="KW-1133">Transmembrane helix</keyword>
<protein>
    <recommendedName>
        <fullName evidence="4">Htaa domain-containing protein</fullName>
    </recommendedName>
</protein>
<dbReference type="OrthoDB" id="7210788at2"/>
<dbReference type="RefSeq" id="WP_150418008.1">
    <property type="nucleotide sequence ID" value="NZ_VYRZ01000001.1"/>
</dbReference>
<feature type="compositionally biased region" description="Low complexity" evidence="1">
    <location>
        <begin position="219"/>
        <end position="237"/>
    </location>
</feature>
<keyword evidence="6" id="KW-1185">Reference proteome</keyword>
<keyword evidence="3" id="KW-0732">Signal</keyword>
<proteinExistence type="predicted"/>